<evidence type="ECO:0000259" key="4">
    <source>
        <dbReference type="PROSITE" id="PS50837"/>
    </source>
</evidence>
<feature type="repeat" description="WD" evidence="3">
    <location>
        <begin position="744"/>
        <end position="785"/>
    </location>
</feature>
<protein>
    <submittedName>
        <fullName evidence="5">WD40-repeat-containing domain protein</fullName>
    </submittedName>
</protein>
<dbReference type="PROSITE" id="PS00678">
    <property type="entry name" value="WD_REPEATS_1"/>
    <property type="match status" value="4"/>
</dbReference>
<evidence type="ECO:0000256" key="1">
    <source>
        <dbReference type="ARBA" id="ARBA00022574"/>
    </source>
</evidence>
<feature type="repeat" description="WD" evidence="3">
    <location>
        <begin position="983"/>
        <end position="1024"/>
    </location>
</feature>
<dbReference type="CDD" id="cd00200">
    <property type="entry name" value="WD40"/>
    <property type="match status" value="2"/>
</dbReference>
<dbReference type="Pfam" id="PF00400">
    <property type="entry name" value="WD40"/>
    <property type="match status" value="7"/>
</dbReference>
<dbReference type="SMART" id="SM00320">
    <property type="entry name" value="WD40"/>
    <property type="match status" value="11"/>
</dbReference>
<organism evidence="5 6">
    <name type="scientific">Talaromyces proteolyticus</name>
    <dbReference type="NCBI Taxonomy" id="1131652"/>
    <lineage>
        <taxon>Eukaryota</taxon>
        <taxon>Fungi</taxon>
        <taxon>Dikarya</taxon>
        <taxon>Ascomycota</taxon>
        <taxon>Pezizomycotina</taxon>
        <taxon>Eurotiomycetes</taxon>
        <taxon>Eurotiomycetidae</taxon>
        <taxon>Eurotiales</taxon>
        <taxon>Trichocomaceae</taxon>
        <taxon>Talaromyces</taxon>
        <taxon>Talaromyces sect. Bacilispori</taxon>
    </lineage>
</organism>
<feature type="repeat" description="WD" evidence="3">
    <location>
        <begin position="899"/>
        <end position="940"/>
    </location>
</feature>
<dbReference type="InterPro" id="IPR020472">
    <property type="entry name" value="WD40_PAC1"/>
</dbReference>
<dbReference type="PROSITE" id="PS50837">
    <property type="entry name" value="NACHT"/>
    <property type="match status" value="1"/>
</dbReference>
<proteinExistence type="predicted"/>
<dbReference type="PRINTS" id="PR00320">
    <property type="entry name" value="GPROTEINBRPT"/>
</dbReference>
<dbReference type="InterPro" id="IPR056884">
    <property type="entry name" value="NPHP3-like_N"/>
</dbReference>
<dbReference type="InterPro" id="IPR007111">
    <property type="entry name" value="NACHT_NTPase"/>
</dbReference>
<dbReference type="Proteomes" id="UP001201262">
    <property type="component" value="Unassembled WGS sequence"/>
</dbReference>
<dbReference type="Pfam" id="PF23414">
    <property type="entry name" value="Beta-prop_EML_2"/>
    <property type="match status" value="1"/>
</dbReference>
<dbReference type="Pfam" id="PF24883">
    <property type="entry name" value="NPHP3_N"/>
    <property type="match status" value="1"/>
</dbReference>
<dbReference type="InterPro" id="IPR015943">
    <property type="entry name" value="WD40/YVTN_repeat-like_dom_sf"/>
</dbReference>
<gene>
    <name evidence="5" type="ORF">BGW36DRAFT_443770</name>
</gene>
<dbReference type="SUPFAM" id="SSF52540">
    <property type="entry name" value="P-loop containing nucleoside triphosphate hydrolases"/>
    <property type="match status" value="1"/>
</dbReference>
<comment type="caution">
    <text evidence="5">The sequence shown here is derived from an EMBL/GenBank/DDBJ whole genome shotgun (WGS) entry which is preliminary data.</text>
</comment>
<feature type="repeat" description="WD" evidence="3">
    <location>
        <begin position="828"/>
        <end position="869"/>
    </location>
</feature>
<evidence type="ECO:0000313" key="6">
    <source>
        <dbReference type="Proteomes" id="UP001201262"/>
    </source>
</evidence>
<evidence type="ECO:0000313" key="5">
    <source>
        <dbReference type="EMBL" id="KAH8703496.1"/>
    </source>
</evidence>
<dbReference type="SUPFAM" id="SSF50978">
    <property type="entry name" value="WD40 repeat-like"/>
    <property type="match status" value="2"/>
</dbReference>
<feature type="repeat" description="WD" evidence="3">
    <location>
        <begin position="941"/>
        <end position="982"/>
    </location>
</feature>
<dbReference type="InterPro" id="IPR027417">
    <property type="entry name" value="P-loop_NTPase"/>
</dbReference>
<sequence length="1290" mass="143513">MDGLSSVSSVIALIQLTGSIVKLCGGYIQEVKDARAEIFTLQQAIATLQGIIQELHKFLQSNDRNSLPTSSQLASSITDCLSDLRALEARVDSGKGKKLMRKVGLRALKWPLKRAEVEGIIQSLERYKSSFLLSLQVDQTSLMVGVAQNTDRINQYLNLGKLEGVMEAGFESFSDRDEVQCLQGTRTELLQHIMEWAISPSQKRIFWLKGMAGTGKSTISRTVARSLKDINHLGASFFFKRGERDRGNAKKFFPTLIRQLMLGIPGLRFGVQETLDHDPDIASKSLREQFEKLFLQSLLHLNQLGQPQTAVMVIDALDECEHDQDVRNIIRLLPLLQKVKAIDLRIFLTSRPELPISLGFSEIADHEYQDLALHKIPEEVTEHDIHLFLRDQFAKVKHDRNISQDWPGDNVIQELVTMSVPLFISAATVCRYIKNSKWEPKLRLAELLIDQTKYVSRMDRTYLPILTRLLDDQESDKSEQQQLLQEFQEIIGVIILFLIPFSINALSRFLGIGVDQISNRLDSFRSVLSIPDDRDQSIRILHLSFRDFLVQSRTKFYVNEPKKHKDIVKCCLKTMQSYLKKNICNLEGPGIQIAAIDPQSIHQHIPPELQYSCRYWTYHLEKSEAPSSEMEDILFFLQEHFLHWVEAMSLLGAAMELVGMINLLQTIIPGENHSAMSEFLNDAKRFVLRNCQTATEAPLQLYCSGLVFAPQEALIRKIFNKDLPTWLYRLPEVEETWSAELQTLEGHSSLVQSVAFSPDGRLLASGSHDRTVKLWDTATGALQETLEGHTHSVQSVAFSPFSKLLASGSDDKTVKLWDTVSGILQQTLGGHTHSVQSVAFSPFSKLLASGSDDKTVKLWDTVSVQSVAFSPDGQALASGSDDETVRVWDLATGTLQQTFQGHAGSIRSVAFSPDGRVLASGSDDETIRVWDLATSTLQQTFQGHTGSVRCVAFSPDDRVMASGSDDETVRLWDVATSALKQTLKGHKYLVCSVVFSPDGRLVASGSSDETVKLWDTYTGALQQTFAGHTSSIRSVAFSPDGRLLASCSRDKTIRLWDTNRGIQLQNVKRHSNSVRSMAFSFDGLSLASGSFRSVRLWNIESGVEQQNISGNLGWVHALAYSPNSQILASGSDDKTVRLWDTVTGALQRTFEGHSASISSLGFSPDGQLLASGSEDKTVRLWDTVTGALRQTLGVAGVVTELKFSHDGSYISTNLGPFDFQLGCYNYTSSSTLVNTEITDISIQQGEWIALGGDKVLWLPPEFRPSCSAIKDRIIALGHASGRISFLGFRA</sequence>
<evidence type="ECO:0000256" key="2">
    <source>
        <dbReference type="ARBA" id="ARBA00022737"/>
    </source>
</evidence>
<dbReference type="InterPro" id="IPR019775">
    <property type="entry name" value="WD40_repeat_CS"/>
</dbReference>
<feature type="repeat" description="WD" evidence="3">
    <location>
        <begin position="786"/>
        <end position="827"/>
    </location>
</feature>
<feature type="repeat" description="WD" evidence="3">
    <location>
        <begin position="1025"/>
        <end position="1066"/>
    </location>
</feature>
<dbReference type="PANTHER" id="PTHR19848:SF8">
    <property type="entry name" value="F-BOX AND WD REPEAT DOMAIN CONTAINING 7"/>
    <property type="match status" value="1"/>
</dbReference>
<dbReference type="Gene3D" id="2.130.10.10">
    <property type="entry name" value="YVTN repeat-like/Quinoprotein amine dehydrogenase"/>
    <property type="match status" value="5"/>
</dbReference>
<dbReference type="PROSITE" id="PS50294">
    <property type="entry name" value="WD_REPEATS_REGION"/>
    <property type="match status" value="10"/>
</dbReference>
<dbReference type="RefSeq" id="XP_046076514.1">
    <property type="nucleotide sequence ID" value="XM_046221627.1"/>
</dbReference>
<feature type="repeat" description="WD" evidence="3">
    <location>
        <begin position="1150"/>
        <end position="1191"/>
    </location>
</feature>
<keyword evidence="1 3" id="KW-0853">WD repeat</keyword>
<name>A0AAD4KXR2_9EURO</name>
<dbReference type="InterPro" id="IPR001680">
    <property type="entry name" value="WD40_rpt"/>
</dbReference>
<accession>A0AAD4KXR2</accession>
<dbReference type="EMBL" id="JAJTJA010000002">
    <property type="protein sequence ID" value="KAH8703496.1"/>
    <property type="molecule type" value="Genomic_DNA"/>
</dbReference>
<feature type="repeat" description="WD" evidence="3">
    <location>
        <begin position="866"/>
        <end position="898"/>
    </location>
</feature>
<evidence type="ECO:0000256" key="3">
    <source>
        <dbReference type="PROSITE-ProRule" id="PRU00221"/>
    </source>
</evidence>
<dbReference type="GeneID" id="70251914"/>
<feature type="repeat" description="WD" evidence="3">
    <location>
        <begin position="1067"/>
        <end position="1107"/>
    </location>
</feature>
<dbReference type="InterPro" id="IPR055442">
    <property type="entry name" value="Beta-prop_EML-like_2nd"/>
</dbReference>
<feature type="repeat" description="WD" evidence="3">
    <location>
        <begin position="1108"/>
        <end position="1149"/>
    </location>
</feature>
<keyword evidence="6" id="KW-1185">Reference proteome</keyword>
<dbReference type="PANTHER" id="PTHR19848">
    <property type="entry name" value="WD40 REPEAT PROTEIN"/>
    <property type="match status" value="1"/>
</dbReference>
<keyword evidence="2" id="KW-0677">Repeat</keyword>
<dbReference type="InterPro" id="IPR036322">
    <property type="entry name" value="WD40_repeat_dom_sf"/>
</dbReference>
<feature type="domain" description="NACHT" evidence="4">
    <location>
        <begin position="204"/>
        <end position="352"/>
    </location>
</feature>
<dbReference type="Gene3D" id="3.40.50.300">
    <property type="entry name" value="P-loop containing nucleotide triphosphate hydrolases"/>
    <property type="match status" value="1"/>
</dbReference>
<dbReference type="PROSITE" id="PS50082">
    <property type="entry name" value="WD_REPEATS_2"/>
    <property type="match status" value="11"/>
</dbReference>
<reference evidence="5" key="1">
    <citation type="submission" date="2021-12" db="EMBL/GenBank/DDBJ databases">
        <title>Convergent genome expansion in fungi linked to evolution of root-endophyte symbiosis.</title>
        <authorList>
            <consortium name="DOE Joint Genome Institute"/>
            <person name="Ke Y.-H."/>
            <person name="Bonito G."/>
            <person name="Liao H.-L."/>
            <person name="Looney B."/>
            <person name="Rojas-Flechas A."/>
            <person name="Nash J."/>
            <person name="Hameed K."/>
            <person name="Schadt C."/>
            <person name="Martin F."/>
            <person name="Crous P.W."/>
            <person name="Miettinen O."/>
            <person name="Magnuson J.K."/>
            <person name="Labbe J."/>
            <person name="Jacobson D."/>
            <person name="Doktycz M.J."/>
            <person name="Veneault-Fourrey C."/>
            <person name="Kuo A."/>
            <person name="Mondo S."/>
            <person name="Calhoun S."/>
            <person name="Riley R."/>
            <person name="Ohm R."/>
            <person name="LaButti K."/>
            <person name="Andreopoulos B."/>
            <person name="Pangilinan J."/>
            <person name="Nolan M."/>
            <person name="Tritt A."/>
            <person name="Clum A."/>
            <person name="Lipzen A."/>
            <person name="Daum C."/>
            <person name="Barry K."/>
            <person name="Grigoriev I.V."/>
            <person name="Vilgalys R."/>
        </authorList>
    </citation>
    <scope>NUCLEOTIDE SEQUENCE</scope>
    <source>
        <strain evidence="5">PMI_201</strain>
    </source>
</reference>